<dbReference type="InterPro" id="IPR051796">
    <property type="entry name" value="ISF_SsuE-like"/>
</dbReference>
<keyword evidence="1" id="KW-0285">Flavoprotein</keyword>
<dbReference type="InterPro" id="IPR005025">
    <property type="entry name" value="FMN_Rdtase-like_dom"/>
</dbReference>
<dbReference type="Gene3D" id="3.40.50.360">
    <property type="match status" value="1"/>
</dbReference>
<comment type="caution">
    <text evidence="4">The sequence shown here is derived from an EMBL/GenBank/DDBJ whole genome shotgun (WGS) entry which is preliminary data.</text>
</comment>
<dbReference type="AlphaFoldDB" id="A0A4U1B422"/>
<dbReference type="PANTHER" id="PTHR43278">
    <property type="entry name" value="NAD(P)H-DEPENDENT FMN-CONTAINING OXIDOREDUCTASE YWQN-RELATED"/>
    <property type="match status" value="1"/>
</dbReference>
<dbReference type="SUPFAM" id="SSF52218">
    <property type="entry name" value="Flavoproteins"/>
    <property type="match status" value="1"/>
</dbReference>
<dbReference type="GO" id="GO:0016491">
    <property type="term" value="F:oxidoreductase activity"/>
    <property type="evidence" value="ECO:0007669"/>
    <property type="project" value="InterPro"/>
</dbReference>
<dbReference type="EMBL" id="SWDB01000023">
    <property type="protein sequence ID" value="TKB44887.1"/>
    <property type="molecule type" value="Genomic_DNA"/>
</dbReference>
<evidence type="ECO:0000256" key="1">
    <source>
        <dbReference type="ARBA" id="ARBA00022630"/>
    </source>
</evidence>
<organism evidence="4 5">
    <name type="scientific">Thalassotalea mangrovi</name>
    <dbReference type="NCBI Taxonomy" id="2572245"/>
    <lineage>
        <taxon>Bacteria</taxon>
        <taxon>Pseudomonadati</taxon>
        <taxon>Pseudomonadota</taxon>
        <taxon>Gammaproteobacteria</taxon>
        <taxon>Alteromonadales</taxon>
        <taxon>Colwelliaceae</taxon>
        <taxon>Thalassotalea</taxon>
    </lineage>
</organism>
<keyword evidence="5" id="KW-1185">Reference proteome</keyword>
<evidence type="ECO:0000313" key="5">
    <source>
        <dbReference type="Proteomes" id="UP000307999"/>
    </source>
</evidence>
<evidence type="ECO:0000256" key="2">
    <source>
        <dbReference type="ARBA" id="ARBA00022643"/>
    </source>
</evidence>
<dbReference type="Proteomes" id="UP000307999">
    <property type="component" value="Unassembled WGS sequence"/>
</dbReference>
<keyword evidence="2" id="KW-0288">FMN</keyword>
<dbReference type="PANTHER" id="PTHR43278:SF4">
    <property type="entry name" value="NAD(P)H-DEPENDENT FMN-CONTAINING OXIDOREDUCTASE YWQN-RELATED"/>
    <property type="match status" value="1"/>
</dbReference>
<dbReference type="RefSeq" id="WP_136736072.1">
    <property type="nucleotide sequence ID" value="NZ_SWDB01000023.1"/>
</dbReference>
<feature type="domain" description="NADPH-dependent FMN reductase-like" evidence="3">
    <location>
        <begin position="1"/>
        <end position="114"/>
    </location>
</feature>
<accession>A0A4U1B422</accession>
<evidence type="ECO:0000259" key="3">
    <source>
        <dbReference type="Pfam" id="PF03358"/>
    </source>
</evidence>
<name>A0A4U1B422_9GAMM</name>
<protein>
    <submittedName>
        <fullName evidence="4">NAD(P)H-dependent oxidoreductase</fullName>
    </submittedName>
</protein>
<dbReference type="OrthoDB" id="9805976at2"/>
<dbReference type="InterPro" id="IPR029039">
    <property type="entry name" value="Flavoprotein-like_sf"/>
</dbReference>
<gene>
    <name evidence="4" type="ORF">E8M12_10295</name>
</gene>
<proteinExistence type="predicted"/>
<reference evidence="4 5" key="1">
    <citation type="submission" date="2019-04" db="EMBL/GenBank/DDBJ databases">
        <title>Thalassotalea guangxiensis sp. nov., isolated from sediment of the coastal wetland.</title>
        <authorList>
            <person name="Zheng S."/>
            <person name="Zhang D."/>
        </authorList>
    </citation>
    <scope>NUCLEOTIDE SEQUENCE [LARGE SCALE GENOMIC DNA]</scope>
    <source>
        <strain evidence="4 5">ZS-4</strain>
    </source>
</reference>
<evidence type="ECO:0000313" key="4">
    <source>
        <dbReference type="EMBL" id="TKB44887.1"/>
    </source>
</evidence>
<dbReference type="Pfam" id="PF03358">
    <property type="entry name" value="FMN_red"/>
    <property type="match status" value="1"/>
</dbReference>
<sequence length="165" mass="18882">MKTAIILGSSRSHGNTSQLAHYAKQVINADYFDLRNYEISPFDYNNQYQDDFNQLISTLLQYEQLIFATPMYWYSASAQMKLFLDRLSDLLSFDKDKGRLLRGKQAALLATGSDIKPPECFEQVFKLSFNYLGINYKGMSYCSCPGDIDLDSHRDNINALMNKLG</sequence>